<dbReference type="SUPFAM" id="SSF53254">
    <property type="entry name" value="Phosphoglycerate mutase-like"/>
    <property type="match status" value="1"/>
</dbReference>
<dbReference type="EC" id="3.1.3.80" evidence="3"/>
<evidence type="ECO:0000256" key="11">
    <source>
        <dbReference type="ARBA" id="ARBA00043671"/>
    </source>
</evidence>
<dbReference type="InterPro" id="IPR029033">
    <property type="entry name" value="His_PPase_superfam"/>
</dbReference>
<dbReference type="RefSeq" id="WP_107031364.1">
    <property type="nucleotide sequence ID" value="NZ_CAPEJN010000004.1"/>
</dbReference>
<evidence type="ECO:0000256" key="2">
    <source>
        <dbReference type="ARBA" id="ARBA00008422"/>
    </source>
</evidence>
<evidence type="ECO:0000256" key="13">
    <source>
        <dbReference type="ARBA" id="ARBA00043832"/>
    </source>
</evidence>
<organism evidence="15 16">
    <name type="scientific">Duncaniella muris</name>
    <dbReference type="NCBI Taxonomy" id="2094150"/>
    <lineage>
        <taxon>Bacteria</taxon>
        <taxon>Pseudomonadati</taxon>
        <taxon>Bacteroidota</taxon>
        <taxon>Bacteroidia</taxon>
        <taxon>Bacteroidales</taxon>
        <taxon>Muribaculaceae</taxon>
        <taxon>Duncaniella</taxon>
    </lineage>
</organism>
<dbReference type="GeneID" id="82525200"/>
<name>A0A2V1IQP2_9BACT</name>
<reference evidence="16" key="1">
    <citation type="submission" date="2018-02" db="EMBL/GenBank/DDBJ databases">
        <authorList>
            <person name="Clavel T."/>
            <person name="Strowig T."/>
        </authorList>
    </citation>
    <scope>NUCLEOTIDE SEQUENCE [LARGE SCALE GENOMIC DNA]</scope>
    <source>
        <strain evidence="16">DSM 103720</strain>
    </source>
</reference>
<evidence type="ECO:0000256" key="5">
    <source>
        <dbReference type="ARBA" id="ARBA00018097"/>
    </source>
</evidence>
<keyword evidence="16" id="KW-1185">Reference proteome</keyword>
<comment type="subcellular location">
    <subcellularLocation>
        <location evidence="1">Membrane</location>
    </subcellularLocation>
</comment>
<dbReference type="Pfam" id="PF00328">
    <property type="entry name" value="His_Phos_2"/>
    <property type="match status" value="1"/>
</dbReference>
<evidence type="ECO:0000256" key="6">
    <source>
        <dbReference type="ARBA" id="ARBA00022729"/>
    </source>
</evidence>
<evidence type="ECO:0000256" key="12">
    <source>
        <dbReference type="ARBA" id="ARBA00043691"/>
    </source>
</evidence>
<evidence type="ECO:0000313" key="15">
    <source>
        <dbReference type="EMBL" id="PWB03582.1"/>
    </source>
</evidence>
<evidence type="ECO:0000256" key="8">
    <source>
        <dbReference type="ARBA" id="ARBA00023136"/>
    </source>
</evidence>
<dbReference type="Proteomes" id="UP000244905">
    <property type="component" value="Unassembled WGS sequence"/>
</dbReference>
<comment type="caution">
    <text evidence="15">The sequence shown here is derived from an EMBL/GenBank/DDBJ whole genome shotgun (WGS) entry which is preliminary data.</text>
</comment>
<comment type="catalytic activity">
    <reaction evidence="13">
        <text>(2R)-2,3-bisphosphoglycerate + H2O = (2R)-2-phosphoglycerate + phosphate</text>
        <dbReference type="Rhea" id="RHEA:27381"/>
        <dbReference type="ChEBI" id="CHEBI:15377"/>
        <dbReference type="ChEBI" id="CHEBI:43474"/>
        <dbReference type="ChEBI" id="CHEBI:58248"/>
        <dbReference type="ChEBI" id="CHEBI:58289"/>
        <dbReference type="EC" id="3.1.3.80"/>
    </reaction>
    <physiologicalReaction direction="left-to-right" evidence="13">
        <dbReference type="Rhea" id="RHEA:27382"/>
    </physiologicalReaction>
</comment>
<dbReference type="EMBL" id="PUEC01000004">
    <property type="protein sequence ID" value="PWB03582.1"/>
    <property type="molecule type" value="Genomic_DNA"/>
</dbReference>
<dbReference type="PANTHER" id="PTHR20963:SF8">
    <property type="entry name" value="MULTIPLE INOSITOL POLYPHOSPHATE PHOSPHATASE 1"/>
    <property type="match status" value="1"/>
</dbReference>
<proteinExistence type="inferred from homology"/>
<evidence type="ECO:0000256" key="3">
    <source>
        <dbReference type="ARBA" id="ARBA00012976"/>
    </source>
</evidence>
<dbReference type="InterPro" id="IPR000560">
    <property type="entry name" value="His_Pase_clade-2"/>
</dbReference>
<feature type="chain" id="PRO_5015962596" description="Multiple inositol polyphosphate phosphatase 1" evidence="14">
    <location>
        <begin position="24"/>
        <end position="424"/>
    </location>
</feature>
<dbReference type="AlphaFoldDB" id="A0A2V1IQP2"/>
<evidence type="ECO:0000256" key="1">
    <source>
        <dbReference type="ARBA" id="ARBA00004370"/>
    </source>
</evidence>
<dbReference type="PANTHER" id="PTHR20963">
    <property type="entry name" value="MULTIPLE INOSITOL POLYPHOSPHATE PHOSPHATASE-RELATED"/>
    <property type="match status" value="1"/>
</dbReference>
<comment type="catalytic activity">
    <reaction evidence="12">
        <text>1D-myo-inositol hexakisphosphate + H2O = 1D-myo-inositol 1,2,4,5,6-pentakisphosphate + phosphate</text>
        <dbReference type="Rhea" id="RHEA:16989"/>
        <dbReference type="ChEBI" id="CHEBI:15377"/>
        <dbReference type="ChEBI" id="CHEBI:43474"/>
        <dbReference type="ChEBI" id="CHEBI:57798"/>
        <dbReference type="ChEBI" id="CHEBI:58130"/>
        <dbReference type="EC" id="3.1.3.62"/>
    </reaction>
    <physiologicalReaction direction="left-to-right" evidence="12">
        <dbReference type="Rhea" id="RHEA:16990"/>
    </physiologicalReaction>
</comment>
<comment type="catalytic activity">
    <reaction evidence="11">
        <text>1D-myo-inositol 1,2,4,5,6-pentakisphosphate + H2O = 1D-myo-inositol 1,2,5,6-tetrakisphosphate + phosphate</text>
        <dbReference type="Rhea" id="RHEA:77115"/>
        <dbReference type="ChEBI" id="CHEBI:15377"/>
        <dbReference type="ChEBI" id="CHEBI:43474"/>
        <dbReference type="ChEBI" id="CHEBI:57798"/>
        <dbReference type="ChEBI" id="CHEBI:195535"/>
        <dbReference type="EC" id="3.1.3.62"/>
    </reaction>
    <physiologicalReaction direction="left-to-right" evidence="11">
        <dbReference type="Rhea" id="RHEA:77116"/>
    </physiologicalReaction>
</comment>
<evidence type="ECO:0000256" key="14">
    <source>
        <dbReference type="SAM" id="SignalP"/>
    </source>
</evidence>
<protein>
    <recommendedName>
        <fullName evidence="5">Multiple inositol polyphosphate phosphatase 1</fullName>
        <ecNumber evidence="4">3.1.3.62</ecNumber>
        <ecNumber evidence="3">3.1.3.80</ecNumber>
    </recommendedName>
    <alternativeName>
        <fullName evidence="9">2,3-bisphosphoglycerate 3-phosphatase</fullName>
    </alternativeName>
</protein>
<sequence>MKKLLFIAAAIISYIAPTQTAIAADPTETHYSMEQCQGSAIPYPARTVKDLAYPDSLTPVYINHVGRHGARFLSSSKYTTSLSRVLHRADSLRTISPAGKELLRLCDLVVARTGGRWGALDSLGMAEQRAIASRAFAAFPTLFKDRKINAISSYVPRCVMSMDEFTHQLTRLNNRIEIYTASGRQNNQLVRFWETDPEYKDFMAGEEWHKVYDEYVDSHAPLTVAPRLLGSKYQLTDGEARDFGIAVYKVIAGCSAMGIGADLSQFVTESEINALWSIENLHHYLTHSASTLSTVPATMAAPLLADLIKTCQDAISGANPYSVMLRFGHAETLMPLLSLMHLPGCYYMTNYFDTVGMHWRDFYVVPMASNLQMILFRAESGNYYLRVDLNETPVSLIPGRSIIYIPWNTAQDYLVRCLPIQMQP</sequence>
<dbReference type="GO" id="GO:0016020">
    <property type="term" value="C:membrane"/>
    <property type="evidence" value="ECO:0007669"/>
    <property type="project" value="UniProtKB-SubCell"/>
</dbReference>
<evidence type="ECO:0000256" key="7">
    <source>
        <dbReference type="ARBA" id="ARBA00022801"/>
    </source>
</evidence>
<comment type="catalytic activity">
    <reaction evidence="10">
        <text>1D-myo-inositol 1,2,5,6-tetrakisphosphate + H2O = 1D-myo-inositol 1,2,6-trisphosphate + phosphate</text>
        <dbReference type="Rhea" id="RHEA:77119"/>
        <dbReference type="ChEBI" id="CHEBI:15377"/>
        <dbReference type="ChEBI" id="CHEBI:43474"/>
        <dbReference type="ChEBI" id="CHEBI:195535"/>
        <dbReference type="ChEBI" id="CHEBI:195537"/>
        <dbReference type="EC" id="3.1.3.62"/>
    </reaction>
    <physiologicalReaction direction="left-to-right" evidence="10">
        <dbReference type="Rhea" id="RHEA:77120"/>
    </physiologicalReaction>
</comment>
<keyword evidence="8" id="KW-0472">Membrane</keyword>
<keyword evidence="7" id="KW-0378">Hydrolase</keyword>
<feature type="signal peptide" evidence="14">
    <location>
        <begin position="1"/>
        <end position="23"/>
    </location>
</feature>
<evidence type="ECO:0000256" key="10">
    <source>
        <dbReference type="ARBA" id="ARBA00043668"/>
    </source>
</evidence>
<accession>A0A2V1IQP2</accession>
<evidence type="ECO:0000256" key="9">
    <source>
        <dbReference type="ARBA" id="ARBA00031642"/>
    </source>
</evidence>
<dbReference type="GO" id="GO:0034417">
    <property type="term" value="F:bisphosphoglycerate 3-phosphatase activity"/>
    <property type="evidence" value="ECO:0007669"/>
    <property type="project" value="UniProtKB-EC"/>
</dbReference>
<comment type="similarity">
    <text evidence="2">Belongs to the histidine acid phosphatase family. MINPP1 subfamily.</text>
</comment>
<dbReference type="EC" id="3.1.3.62" evidence="4"/>
<gene>
    <name evidence="15" type="ORF">C5O23_02410</name>
</gene>
<keyword evidence="6 14" id="KW-0732">Signal</keyword>
<evidence type="ECO:0000313" key="16">
    <source>
        <dbReference type="Proteomes" id="UP000244905"/>
    </source>
</evidence>
<dbReference type="Gene3D" id="3.40.50.1240">
    <property type="entry name" value="Phosphoglycerate mutase-like"/>
    <property type="match status" value="1"/>
</dbReference>
<evidence type="ECO:0000256" key="4">
    <source>
        <dbReference type="ARBA" id="ARBA00013040"/>
    </source>
</evidence>